<dbReference type="OrthoDB" id="7432729at2"/>
<name>A0A844YXE7_9SPHN</name>
<accession>A0A844YXE7</accession>
<dbReference type="EMBL" id="WTYV01000002">
    <property type="protein sequence ID" value="MXO71630.1"/>
    <property type="molecule type" value="Genomic_DNA"/>
</dbReference>
<comment type="caution">
    <text evidence="1">The sequence shown here is derived from an EMBL/GenBank/DDBJ whole genome shotgun (WGS) entry which is preliminary data.</text>
</comment>
<protein>
    <submittedName>
        <fullName evidence="1">Uncharacterized protein</fullName>
    </submittedName>
</protein>
<evidence type="ECO:0000313" key="2">
    <source>
        <dbReference type="Proteomes" id="UP000466966"/>
    </source>
</evidence>
<organism evidence="1 2">
    <name type="scientific">Alteraurantiacibacter buctensis</name>
    <dbReference type="NCBI Taxonomy" id="1503981"/>
    <lineage>
        <taxon>Bacteria</taxon>
        <taxon>Pseudomonadati</taxon>
        <taxon>Pseudomonadota</taxon>
        <taxon>Alphaproteobacteria</taxon>
        <taxon>Sphingomonadales</taxon>
        <taxon>Erythrobacteraceae</taxon>
        <taxon>Alteraurantiacibacter</taxon>
    </lineage>
</organism>
<dbReference type="RefSeq" id="WP_160771529.1">
    <property type="nucleotide sequence ID" value="NZ_WTYV01000002.1"/>
</dbReference>
<sequence>MAYSELKALAKRRLGRFYPVMVRAKSSGAVRKVRALPGALAYARWKGTGQAAIGLDIDTPIGMGAIVCHALLLHDHFERAGIACHLRATSPFYARPGQDVLARHFIAEPWPADVRMLPSKTCDFIIEYLRPDHMDLQRASELVQRHFRPTPLLADAIEEGSQGFAAFDLAIHYRGTDKSMEATTTSADAALAEIERQLQGLADPVVFLATDIPAFAQVVRARFPRARFVSYDIGDVASGTARYRSTMNPDDKALEALVNSFLIARAKVCVRTVSYLSAVAAVINPQMRTITLNTLIGNDPPFPELEIARREGKAG</sequence>
<proteinExistence type="predicted"/>
<keyword evidence="2" id="KW-1185">Reference proteome</keyword>
<gene>
    <name evidence="1" type="ORF">GRI99_08235</name>
</gene>
<dbReference type="Proteomes" id="UP000466966">
    <property type="component" value="Unassembled WGS sequence"/>
</dbReference>
<dbReference type="Gene3D" id="3.40.50.11350">
    <property type="match status" value="1"/>
</dbReference>
<reference evidence="1 2" key="1">
    <citation type="submission" date="2019-12" db="EMBL/GenBank/DDBJ databases">
        <title>Genomic-based taxomic classification of the family Erythrobacteraceae.</title>
        <authorList>
            <person name="Xu L."/>
        </authorList>
    </citation>
    <scope>NUCLEOTIDE SEQUENCE [LARGE SCALE GENOMIC DNA]</scope>
    <source>
        <strain evidence="1 2">M0322</strain>
    </source>
</reference>
<dbReference type="AlphaFoldDB" id="A0A844YXE7"/>
<evidence type="ECO:0000313" key="1">
    <source>
        <dbReference type="EMBL" id="MXO71630.1"/>
    </source>
</evidence>